<accession>A0A934LYV9</accession>
<gene>
    <name evidence="1" type="ORF">JAO82_00485</name>
</gene>
<dbReference type="Proteomes" id="UP000613255">
    <property type="component" value="Unassembled WGS sequence"/>
</dbReference>
<comment type="caution">
    <text evidence="1">The sequence shown here is derived from an EMBL/GenBank/DDBJ whole genome shotgun (WGS) entry which is preliminary data.</text>
</comment>
<reference evidence="1" key="1">
    <citation type="submission" date="2020-12" db="EMBL/GenBank/DDBJ databases">
        <title>Pontibaca salina gen. nov., sp. nov., isolated from marine sediment.</title>
        <authorList>
            <person name="Bo J."/>
            <person name="Wang S."/>
            <person name="Song X."/>
            <person name="Du Z."/>
        </authorList>
    </citation>
    <scope>NUCLEOTIDE SEQUENCE</scope>
    <source>
        <strain evidence="1">S1109L</strain>
    </source>
</reference>
<organism evidence="1 2">
    <name type="scientific">Pontibaca salina</name>
    <dbReference type="NCBI Taxonomy" id="2795731"/>
    <lineage>
        <taxon>Bacteria</taxon>
        <taxon>Pseudomonadati</taxon>
        <taxon>Pseudomonadota</taxon>
        <taxon>Alphaproteobacteria</taxon>
        <taxon>Rhodobacterales</taxon>
        <taxon>Roseobacteraceae</taxon>
        <taxon>Pontibaca</taxon>
    </lineage>
</organism>
<dbReference type="AlphaFoldDB" id="A0A934LYV9"/>
<sequence length="62" mass="6671">MNFPTPDLIPLIEARMVRVSEPKPGPGPMLPEGIALSMRAGATGDIIPMLTPVRMIRGHGEH</sequence>
<dbReference type="EMBL" id="JAEIJD010000001">
    <property type="protein sequence ID" value="MBI6628345.1"/>
    <property type="molecule type" value="Genomic_DNA"/>
</dbReference>
<protein>
    <submittedName>
        <fullName evidence="1">Uncharacterized protein</fullName>
    </submittedName>
</protein>
<evidence type="ECO:0000313" key="1">
    <source>
        <dbReference type="EMBL" id="MBI6628345.1"/>
    </source>
</evidence>
<dbReference type="RefSeq" id="WP_198684374.1">
    <property type="nucleotide sequence ID" value="NZ_JAEIJD010000001.1"/>
</dbReference>
<keyword evidence="2" id="KW-1185">Reference proteome</keyword>
<proteinExistence type="predicted"/>
<name>A0A934LYV9_9RHOB</name>
<evidence type="ECO:0000313" key="2">
    <source>
        <dbReference type="Proteomes" id="UP000613255"/>
    </source>
</evidence>